<dbReference type="Gene3D" id="1.10.167.10">
    <property type="entry name" value="Regulator of G-protein Signalling 4, domain 2"/>
    <property type="match status" value="1"/>
</dbReference>
<dbReference type="Pfam" id="PF00615">
    <property type="entry name" value="RGS"/>
    <property type="match status" value="1"/>
</dbReference>
<evidence type="ECO:0000313" key="3">
    <source>
        <dbReference type="Proteomes" id="UP000008312"/>
    </source>
</evidence>
<dbReference type="InterPro" id="IPR036305">
    <property type="entry name" value="RGS_sf"/>
</dbReference>
<feature type="domain" description="RGS" evidence="1">
    <location>
        <begin position="20"/>
        <end position="89"/>
    </location>
</feature>
<dbReference type="AlphaFoldDB" id="D8M8X9"/>
<evidence type="ECO:0000259" key="1">
    <source>
        <dbReference type="PROSITE" id="PS50132"/>
    </source>
</evidence>
<evidence type="ECO:0000313" key="2">
    <source>
        <dbReference type="EMBL" id="CBK24518.2"/>
    </source>
</evidence>
<keyword evidence="3" id="KW-1185">Reference proteome</keyword>
<accession>D8M8X9</accession>
<dbReference type="InterPro" id="IPR016137">
    <property type="entry name" value="RGS"/>
</dbReference>
<protein>
    <recommendedName>
        <fullName evidence="1">RGS domain-containing protein</fullName>
    </recommendedName>
</protein>
<dbReference type="SUPFAM" id="SSF48097">
    <property type="entry name" value="Regulator of G-protein signaling, RGS"/>
    <property type="match status" value="1"/>
</dbReference>
<organism evidence="2">
    <name type="scientific">Blastocystis hominis</name>
    <dbReference type="NCBI Taxonomy" id="12968"/>
    <lineage>
        <taxon>Eukaryota</taxon>
        <taxon>Sar</taxon>
        <taxon>Stramenopiles</taxon>
        <taxon>Bigyra</taxon>
        <taxon>Opalozoa</taxon>
        <taxon>Opalinata</taxon>
        <taxon>Blastocystidae</taxon>
        <taxon>Blastocystis</taxon>
    </lineage>
</organism>
<dbReference type="InParanoid" id="D8M8X9"/>
<proteinExistence type="predicted"/>
<dbReference type="RefSeq" id="XP_012898566.1">
    <property type="nucleotide sequence ID" value="XM_013043112.1"/>
</dbReference>
<dbReference type="OrthoDB" id="196547at2759"/>
<name>D8M8X9_BLAHO</name>
<dbReference type="InterPro" id="IPR044926">
    <property type="entry name" value="RGS_subdomain_2"/>
</dbReference>
<gene>
    <name evidence="2" type="ORF">GSBLH_T00004242001</name>
</gene>
<dbReference type="GeneID" id="24921278"/>
<sequence length="106" mass="12419">MIYNDSNYSVSQKLLKVNKIVQQYLIPGESYAQLYIPRSVIDHFHATYKKSEELPPITLFDEVEKVVIETVRKTSYQKFIRSANIRRLLAMTVQDIKVMPENVIEL</sequence>
<reference evidence="2" key="1">
    <citation type="submission" date="2010-02" db="EMBL/GenBank/DDBJ databases">
        <title>Sequencing and annotation of the Blastocystis hominis genome.</title>
        <authorList>
            <person name="Wincker P."/>
        </authorList>
    </citation>
    <scope>NUCLEOTIDE SEQUENCE</scope>
    <source>
        <strain evidence="2">Singapore isolate B</strain>
    </source>
</reference>
<dbReference type="PROSITE" id="PS50132">
    <property type="entry name" value="RGS"/>
    <property type="match status" value="1"/>
</dbReference>
<dbReference type="EMBL" id="FN668688">
    <property type="protein sequence ID" value="CBK24518.2"/>
    <property type="molecule type" value="Genomic_DNA"/>
</dbReference>
<dbReference type="Proteomes" id="UP000008312">
    <property type="component" value="Unassembled WGS sequence"/>
</dbReference>